<comment type="caution">
    <text evidence="1">The sequence shown here is derived from an EMBL/GenBank/DDBJ whole genome shotgun (WGS) entry which is preliminary data.</text>
</comment>
<organism evidence="1 2">
    <name type="scientific">Araneus ventricosus</name>
    <name type="common">Orbweaver spider</name>
    <name type="synonym">Epeira ventricosa</name>
    <dbReference type="NCBI Taxonomy" id="182803"/>
    <lineage>
        <taxon>Eukaryota</taxon>
        <taxon>Metazoa</taxon>
        <taxon>Ecdysozoa</taxon>
        <taxon>Arthropoda</taxon>
        <taxon>Chelicerata</taxon>
        <taxon>Arachnida</taxon>
        <taxon>Araneae</taxon>
        <taxon>Araneomorphae</taxon>
        <taxon>Entelegynae</taxon>
        <taxon>Araneoidea</taxon>
        <taxon>Araneidae</taxon>
        <taxon>Araneus</taxon>
    </lineage>
</organism>
<gene>
    <name evidence="1" type="ORF">AVEN_144214_1</name>
</gene>
<sequence>MSSCIPRPKTIPTGNIVENFGFIYPNRYSCPAKELWIKSPGNGSRPLPEIATDGRRNRNIIPLYLDAAPPPPRRKTTFSISFVVGAKETALEIVSASELVSRSPLCASNVLESPAT</sequence>
<name>A0A4Y2HTD6_ARAVE</name>
<dbReference type="AlphaFoldDB" id="A0A4Y2HTD6"/>
<accession>A0A4Y2HTD6</accession>
<reference evidence="1 2" key="1">
    <citation type="journal article" date="2019" name="Sci. Rep.">
        <title>Orb-weaving spider Araneus ventricosus genome elucidates the spidroin gene catalogue.</title>
        <authorList>
            <person name="Kono N."/>
            <person name="Nakamura H."/>
            <person name="Ohtoshi R."/>
            <person name="Moran D.A.P."/>
            <person name="Shinohara A."/>
            <person name="Yoshida Y."/>
            <person name="Fujiwara M."/>
            <person name="Mori M."/>
            <person name="Tomita M."/>
            <person name="Arakawa K."/>
        </authorList>
    </citation>
    <scope>NUCLEOTIDE SEQUENCE [LARGE SCALE GENOMIC DNA]</scope>
</reference>
<proteinExistence type="predicted"/>
<evidence type="ECO:0000313" key="1">
    <source>
        <dbReference type="EMBL" id="GBM68508.1"/>
    </source>
</evidence>
<protein>
    <submittedName>
        <fullName evidence="1">Uncharacterized protein</fullName>
    </submittedName>
</protein>
<dbReference type="EMBL" id="BGPR01002145">
    <property type="protein sequence ID" value="GBM68508.1"/>
    <property type="molecule type" value="Genomic_DNA"/>
</dbReference>
<dbReference type="Proteomes" id="UP000499080">
    <property type="component" value="Unassembled WGS sequence"/>
</dbReference>
<evidence type="ECO:0000313" key="2">
    <source>
        <dbReference type="Proteomes" id="UP000499080"/>
    </source>
</evidence>
<keyword evidence="2" id="KW-1185">Reference proteome</keyword>